<dbReference type="PROSITE" id="PS00108">
    <property type="entry name" value="PROTEIN_KINASE_ST"/>
    <property type="match status" value="1"/>
</dbReference>
<dbReference type="PROSITE" id="PS50011">
    <property type="entry name" value="PROTEIN_KINASE_DOM"/>
    <property type="match status" value="1"/>
</dbReference>
<dbReference type="RefSeq" id="WP_301211254.1">
    <property type="nucleotide sequence ID" value="NZ_JAROCF010000001.1"/>
</dbReference>
<keyword evidence="9" id="KW-0812">Transmembrane</keyword>
<feature type="compositionally biased region" description="Low complexity" evidence="8">
    <location>
        <begin position="411"/>
        <end position="429"/>
    </location>
</feature>
<evidence type="ECO:0000256" key="4">
    <source>
        <dbReference type="ARBA" id="ARBA00022741"/>
    </source>
</evidence>
<keyword evidence="9" id="KW-1133">Transmembrane helix</keyword>
<feature type="region of interest" description="Disordered" evidence="8">
    <location>
        <begin position="289"/>
        <end position="444"/>
    </location>
</feature>
<dbReference type="PANTHER" id="PTHR43289">
    <property type="entry name" value="MITOGEN-ACTIVATED PROTEIN KINASE KINASE KINASE 20-RELATED"/>
    <property type="match status" value="1"/>
</dbReference>
<keyword evidence="5 11" id="KW-0418">Kinase</keyword>
<protein>
    <recommendedName>
        <fullName evidence="1">non-specific serine/threonine protein kinase</fullName>
        <ecNumber evidence="1">2.7.11.1</ecNumber>
    </recommendedName>
</protein>
<feature type="compositionally biased region" description="Low complexity" evidence="8">
    <location>
        <begin position="480"/>
        <end position="493"/>
    </location>
</feature>
<feature type="domain" description="Protein kinase" evidence="10">
    <location>
        <begin position="16"/>
        <end position="274"/>
    </location>
</feature>
<feature type="binding site" evidence="7">
    <location>
        <position position="45"/>
    </location>
    <ligand>
        <name>ATP</name>
        <dbReference type="ChEBI" id="CHEBI:30616"/>
    </ligand>
</feature>
<keyword evidence="12" id="KW-1185">Reference proteome</keyword>
<feature type="transmembrane region" description="Helical" evidence="9">
    <location>
        <begin position="452"/>
        <end position="471"/>
    </location>
</feature>
<dbReference type="InterPro" id="IPR000719">
    <property type="entry name" value="Prot_kinase_dom"/>
</dbReference>
<dbReference type="InterPro" id="IPR011009">
    <property type="entry name" value="Kinase-like_dom_sf"/>
</dbReference>
<proteinExistence type="predicted"/>
<sequence>MTPPRSTTPPPALDGYEYRGVLGSGGFAEVFLYEQRLPQRMVAVKVLNDGTLAPGVREQFEMEANVMARLSQHPSIVTIHQAGVAGDGRPYIVMEYCPREGYGARFRQVRIPLDEVLRVGVRLAGALETAHRAGILHRDIKPANILVTNFGWPALTDFGIATVAGSEPSSGGLSVPWAPPELFTDDAPFDVRSDVFSLGATLYSLLAGRSPFEVVGGSNSSAELMARIESAPLAPTGRRDIPDRLEALLHATMAKSPHERPNSAMAVGRALQRIETACGFQQTAMEVSDLSSVQPSPAAPVTPAASGGALHEGRIRPVVQIRPEDGEQHPPTAVTPTVSPVDEATRAAVRPGSNASAARPSASPVDEVTRVAVRPSSGSGTAASSGPAAPAGRAKKAGRKRGRSRDRAAATRDAAASAAPGSADGGFAARGSAAREATDPDSSIGKRRPLRLVIMSAAAAVLLVAGGLVAYNAIASSLGGPAAASDGSDGSGDTPSTEATDASLSADAVPSPKGLTGKKMADGSAVFSWSNPDPEDGDQYLWGISGTGVAAGFQLVGQPSLTIPADQATEGQICVDVSIVRKDRRASVEPARACAE</sequence>
<dbReference type="CDD" id="cd14014">
    <property type="entry name" value="STKc_PknB_like"/>
    <property type="match status" value="1"/>
</dbReference>
<feature type="compositionally biased region" description="Low complexity" evidence="8">
    <location>
        <begin position="291"/>
        <end position="306"/>
    </location>
</feature>
<dbReference type="EMBL" id="JAROCF010000001">
    <property type="protein sequence ID" value="MDN4614335.1"/>
    <property type="molecule type" value="Genomic_DNA"/>
</dbReference>
<accession>A0ABT8KA60</accession>
<dbReference type="Gene3D" id="3.30.200.20">
    <property type="entry name" value="Phosphorylase Kinase, domain 1"/>
    <property type="match status" value="1"/>
</dbReference>
<organism evidence="11 12">
    <name type="scientific">Leifsonia williamsii</name>
    <dbReference type="NCBI Taxonomy" id="3035919"/>
    <lineage>
        <taxon>Bacteria</taxon>
        <taxon>Bacillati</taxon>
        <taxon>Actinomycetota</taxon>
        <taxon>Actinomycetes</taxon>
        <taxon>Micrococcales</taxon>
        <taxon>Microbacteriaceae</taxon>
        <taxon>Leifsonia</taxon>
    </lineage>
</organism>
<dbReference type="Pfam" id="PF00069">
    <property type="entry name" value="Pkinase"/>
    <property type="match status" value="1"/>
</dbReference>
<evidence type="ECO:0000256" key="7">
    <source>
        <dbReference type="PROSITE-ProRule" id="PRU10141"/>
    </source>
</evidence>
<dbReference type="SMART" id="SM00220">
    <property type="entry name" value="S_TKc"/>
    <property type="match status" value="1"/>
</dbReference>
<feature type="compositionally biased region" description="Basic residues" evidence="8">
    <location>
        <begin position="393"/>
        <end position="404"/>
    </location>
</feature>
<dbReference type="PROSITE" id="PS00107">
    <property type="entry name" value="PROTEIN_KINASE_ATP"/>
    <property type="match status" value="1"/>
</dbReference>
<evidence type="ECO:0000256" key="2">
    <source>
        <dbReference type="ARBA" id="ARBA00022527"/>
    </source>
</evidence>
<dbReference type="InterPro" id="IPR008271">
    <property type="entry name" value="Ser/Thr_kinase_AS"/>
</dbReference>
<dbReference type="InterPro" id="IPR017441">
    <property type="entry name" value="Protein_kinase_ATP_BS"/>
</dbReference>
<feature type="compositionally biased region" description="Low complexity" evidence="8">
    <location>
        <begin position="351"/>
        <end position="364"/>
    </location>
</feature>
<dbReference type="GO" id="GO:0004674">
    <property type="term" value="F:protein serine/threonine kinase activity"/>
    <property type="evidence" value="ECO:0007669"/>
    <property type="project" value="UniProtKB-EC"/>
</dbReference>
<evidence type="ECO:0000256" key="8">
    <source>
        <dbReference type="SAM" id="MobiDB-lite"/>
    </source>
</evidence>
<gene>
    <name evidence="11" type="ORF">P5G50_07725</name>
</gene>
<evidence type="ECO:0000259" key="10">
    <source>
        <dbReference type="PROSITE" id="PS50011"/>
    </source>
</evidence>
<keyword evidence="6 7" id="KW-0067">ATP-binding</keyword>
<dbReference type="Gene3D" id="1.10.510.10">
    <property type="entry name" value="Transferase(Phosphotransferase) domain 1"/>
    <property type="match status" value="1"/>
</dbReference>
<evidence type="ECO:0000313" key="11">
    <source>
        <dbReference type="EMBL" id="MDN4614335.1"/>
    </source>
</evidence>
<feature type="region of interest" description="Disordered" evidence="8">
    <location>
        <begin position="480"/>
        <end position="520"/>
    </location>
</feature>
<feature type="compositionally biased region" description="Polar residues" evidence="8">
    <location>
        <begin position="494"/>
        <end position="503"/>
    </location>
</feature>
<dbReference type="Proteomes" id="UP001174208">
    <property type="component" value="Unassembled WGS sequence"/>
</dbReference>
<evidence type="ECO:0000256" key="3">
    <source>
        <dbReference type="ARBA" id="ARBA00022679"/>
    </source>
</evidence>
<dbReference type="SUPFAM" id="SSF56112">
    <property type="entry name" value="Protein kinase-like (PK-like)"/>
    <property type="match status" value="1"/>
</dbReference>
<evidence type="ECO:0000256" key="6">
    <source>
        <dbReference type="ARBA" id="ARBA00022840"/>
    </source>
</evidence>
<keyword evidence="2" id="KW-0723">Serine/threonine-protein kinase</keyword>
<keyword evidence="9" id="KW-0472">Membrane</keyword>
<name>A0ABT8KA60_9MICO</name>
<dbReference type="PANTHER" id="PTHR43289:SF6">
    <property type="entry name" value="SERINE_THREONINE-PROTEIN KINASE NEKL-3"/>
    <property type="match status" value="1"/>
</dbReference>
<feature type="compositionally biased region" description="Low complexity" evidence="8">
    <location>
        <begin position="330"/>
        <end position="341"/>
    </location>
</feature>
<evidence type="ECO:0000256" key="1">
    <source>
        <dbReference type="ARBA" id="ARBA00012513"/>
    </source>
</evidence>
<reference evidence="11" key="1">
    <citation type="submission" date="2023-06" db="EMBL/GenBank/DDBJ databases">
        <title>MT1 and MT2 Draft Genomes of Novel Species.</title>
        <authorList>
            <person name="Venkateswaran K."/>
        </authorList>
    </citation>
    <scope>NUCLEOTIDE SEQUENCE</scope>
    <source>
        <strain evidence="11">F6_8S_P_1B</strain>
    </source>
</reference>
<keyword evidence="3 11" id="KW-0808">Transferase</keyword>
<keyword evidence="4 7" id="KW-0547">Nucleotide-binding</keyword>
<evidence type="ECO:0000256" key="5">
    <source>
        <dbReference type="ARBA" id="ARBA00022777"/>
    </source>
</evidence>
<evidence type="ECO:0000313" key="12">
    <source>
        <dbReference type="Proteomes" id="UP001174208"/>
    </source>
</evidence>
<comment type="caution">
    <text evidence="11">The sequence shown here is derived from an EMBL/GenBank/DDBJ whole genome shotgun (WGS) entry which is preliminary data.</text>
</comment>
<evidence type="ECO:0000256" key="9">
    <source>
        <dbReference type="SAM" id="Phobius"/>
    </source>
</evidence>
<dbReference type="EC" id="2.7.11.1" evidence="1"/>
<feature type="compositionally biased region" description="Low complexity" evidence="8">
    <location>
        <begin position="374"/>
        <end position="392"/>
    </location>
</feature>